<evidence type="ECO:0000256" key="8">
    <source>
        <dbReference type="ARBA" id="ARBA00022490"/>
    </source>
</evidence>
<evidence type="ECO:0000313" key="17">
    <source>
        <dbReference type="EMBL" id="QDV74560.1"/>
    </source>
</evidence>
<dbReference type="InterPro" id="IPR018052">
    <property type="entry name" value="Ald1_epimerase_CS"/>
</dbReference>
<dbReference type="InterPro" id="IPR014718">
    <property type="entry name" value="GH-type_carb-bd"/>
</dbReference>
<dbReference type="GO" id="GO:0030246">
    <property type="term" value="F:carbohydrate binding"/>
    <property type="evidence" value="ECO:0007669"/>
    <property type="project" value="InterPro"/>
</dbReference>
<dbReference type="EC" id="5.1.3.3" evidence="6 12"/>
<proteinExistence type="inferred from homology"/>
<dbReference type="GO" id="GO:0004034">
    <property type="term" value="F:aldose 1-epimerase activity"/>
    <property type="evidence" value="ECO:0007669"/>
    <property type="project" value="UniProtKB-EC"/>
</dbReference>
<keyword evidence="18" id="KW-1185">Reference proteome</keyword>
<evidence type="ECO:0000256" key="4">
    <source>
        <dbReference type="ARBA" id="ARBA00006206"/>
    </source>
</evidence>
<dbReference type="Pfam" id="PF01263">
    <property type="entry name" value="Aldose_epim"/>
    <property type="match status" value="1"/>
</dbReference>
<comment type="similarity">
    <text evidence="4 12">Belongs to the aldose epimerase family.</text>
</comment>
<evidence type="ECO:0000313" key="18">
    <source>
        <dbReference type="Proteomes" id="UP000316426"/>
    </source>
</evidence>
<dbReference type="NCBIfam" id="NF008277">
    <property type="entry name" value="PRK11055.1"/>
    <property type="match status" value="1"/>
</dbReference>
<dbReference type="InterPro" id="IPR011013">
    <property type="entry name" value="Gal_mutarotase_sf_dom"/>
</dbReference>
<name>A0A518K9V0_9BACT</name>
<dbReference type="InterPro" id="IPR047215">
    <property type="entry name" value="Galactose_mutarotase-like"/>
</dbReference>
<feature type="binding site" evidence="15">
    <location>
        <begin position="99"/>
        <end position="100"/>
    </location>
    <ligand>
        <name>beta-D-galactose</name>
        <dbReference type="ChEBI" id="CHEBI:27667"/>
    </ligand>
</feature>
<evidence type="ECO:0000256" key="1">
    <source>
        <dbReference type="ARBA" id="ARBA00001614"/>
    </source>
</evidence>
<dbReference type="PIRSF" id="PIRSF005096">
    <property type="entry name" value="GALM"/>
    <property type="match status" value="1"/>
</dbReference>
<evidence type="ECO:0000256" key="2">
    <source>
        <dbReference type="ARBA" id="ARBA00004496"/>
    </source>
</evidence>
<evidence type="ECO:0000256" key="15">
    <source>
        <dbReference type="PIRSR" id="PIRSR005096-3"/>
    </source>
</evidence>
<accession>A0A518K9V0</accession>
<dbReference type="Proteomes" id="UP000316426">
    <property type="component" value="Chromosome"/>
</dbReference>
<dbReference type="EMBL" id="CP036349">
    <property type="protein sequence ID" value="QDV74560.1"/>
    <property type="molecule type" value="Genomic_DNA"/>
</dbReference>
<dbReference type="GO" id="GO:0033499">
    <property type="term" value="P:galactose catabolic process via UDP-galactose, Leloir pathway"/>
    <property type="evidence" value="ECO:0007669"/>
    <property type="project" value="TreeGrafter"/>
</dbReference>
<dbReference type="GO" id="GO:0006006">
    <property type="term" value="P:glucose metabolic process"/>
    <property type="evidence" value="ECO:0007669"/>
    <property type="project" value="TreeGrafter"/>
</dbReference>
<keyword evidence="9" id="KW-0597">Phosphoprotein</keyword>
<reference evidence="17 18" key="1">
    <citation type="submission" date="2019-02" db="EMBL/GenBank/DDBJ databases">
        <title>Deep-cultivation of Planctomycetes and their phenomic and genomic characterization uncovers novel biology.</title>
        <authorList>
            <person name="Wiegand S."/>
            <person name="Jogler M."/>
            <person name="Boedeker C."/>
            <person name="Pinto D."/>
            <person name="Vollmers J."/>
            <person name="Rivas-Marin E."/>
            <person name="Kohn T."/>
            <person name="Peeters S.H."/>
            <person name="Heuer A."/>
            <person name="Rast P."/>
            <person name="Oberbeckmann S."/>
            <person name="Bunk B."/>
            <person name="Jeske O."/>
            <person name="Meyerdierks A."/>
            <person name="Storesund J.E."/>
            <person name="Kallscheuer N."/>
            <person name="Luecker S."/>
            <person name="Lage O.M."/>
            <person name="Pohl T."/>
            <person name="Merkel B.J."/>
            <person name="Hornburger P."/>
            <person name="Mueller R.-W."/>
            <person name="Bruemmer F."/>
            <person name="Labrenz M."/>
            <person name="Spormann A.M."/>
            <person name="Op den Camp H."/>
            <person name="Overmann J."/>
            <person name="Amann R."/>
            <person name="Jetten M.S.M."/>
            <person name="Mascher T."/>
            <person name="Medema M.H."/>
            <person name="Devos D.P."/>
            <person name="Kaster A.-K."/>
            <person name="Ovreas L."/>
            <person name="Rohde M."/>
            <person name="Galperin M.Y."/>
            <person name="Jogler C."/>
        </authorList>
    </citation>
    <scope>NUCLEOTIDE SEQUENCE [LARGE SCALE GENOMIC DNA]</scope>
    <source>
        <strain evidence="17 18">Spa11</strain>
    </source>
</reference>
<dbReference type="KEGG" id="bmei:Spa11_27650"/>
<evidence type="ECO:0000256" key="5">
    <source>
        <dbReference type="ARBA" id="ARBA00011245"/>
    </source>
</evidence>
<feature type="chain" id="PRO_5022161032" description="Aldose 1-epimerase" evidence="16">
    <location>
        <begin position="21"/>
        <end position="370"/>
    </location>
</feature>
<dbReference type="SUPFAM" id="SSF74650">
    <property type="entry name" value="Galactose mutarotase-like"/>
    <property type="match status" value="1"/>
</dbReference>
<dbReference type="Gene3D" id="2.70.98.10">
    <property type="match status" value="1"/>
</dbReference>
<dbReference type="RefSeq" id="WP_145113072.1">
    <property type="nucleotide sequence ID" value="NZ_CP036349.1"/>
</dbReference>
<feature type="binding site" evidence="14">
    <location>
        <position position="268"/>
    </location>
    <ligand>
        <name>beta-D-galactose</name>
        <dbReference type="ChEBI" id="CHEBI:27667"/>
    </ligand>
</feature>
<evidence type="ECO:0000256" key="16">
    <source>
        <dbReference type="SAM" id="SignalP"/>
    </source>
</evidence>
<dbReference type="PANTHER" id="PTHR10091">
    <property type="entry name" value="ALDOSE-1-EPIMERASE"/>
    <property type="match status" value="1"/>
</dbReference>
<keyword evidence="8" id="KW-0963">Cytoplasm</keyword>
<evidence type="ECO:0000256" key="10">
    <source>
        <dbReference type="ARBA" id="ARBA00023235"/>
    </source>
</evidence>
<keyword evidence="16" id="KW-0732">Signal</keyword>
<dbReference type="PANTHER" id="PTHR10091:SF0">
    <property type="entry name" value="GALACTOSE MUTAROTASE"/>
    <property type="match status" value="1"/>
</dbReference>
<feature type="active site" description="Proton acceptor" evidence="13">
    <location>
        <position position="335"/>
    </location>
</feature>
<feature type="active site" description="Proton donor" evidence="13">
    <location>
        <position position="198"/>
    </location>
</feature>
<evidence type="ECO:0000256" key="13">
    <source>
        <dbReference type="PIRSR" id="PIRSR005096-1"/>
    </source>
</evidence>
<organism evidence="17 18">
    <name type="scientific">Botrimarina mediterranea</name>
    <dbReference type="NCBI Taxonomy" id="2528022"/>
    <lineage>
        <taxon>Bacteria</taxon>
        <taxon>Pseudomonadati</taxon>
        <taxon>Planctomycetota</taxon>
        <taxon>Planctomycetia</taxon>
        <taxon>Pirellulales</taxon>
        <taxon>Lacipirellulaceae</taxon>
        <taxon>Botrimarina</taxon>
    </lineage>
</organism>
<protein>
    <recommendedName>
        <fullName evidence="7 12">Aldose 1-epimerase</fullName>
        <ecNumber evidence="6 12">5.1.3.3</ecNumber>
    </recommendedName>
</protein>
<evidence type="ECO:0000256" key="14">
    <source>
        <dbReference type="PIRSR" id="PIRSR005096-2"/>
    </source>
</evidence>
<evidence type="ECO:0000256" key="9">
    <source>
        <dbReference type="ARBA" id="ARBA00022553"/>
    </source>
</evidence>
<evidence type="ECO:0000256" key="12">
    <source>
        <dbReference type="PIRNR" id="PIRNR005096"/>
    </source>
</evidence>
<comment type="subcellular location">
    <subcellularLocation>
        <location evidence="2">Cytoplasm</location>
    </subcellularLocation>
</comment>
<gene>
    <name evidence="17" type="primary">mro</name>
    <name evidence="17" type="ORF">Spa11_27650</name>
</gene>
<dbReference type="CDD" id="cd09019">
    <property type="entry name" value="galactose_mutarotase_like"/>
    <property type="match status" value="1"/>
</dbReference>
<evidence type="ECO:0000256" key="7">
    <source>
        <dbReference type="ARBA" id="ARBA00014165"/>
    </source>
</evidence>
<keyword evidence="10 12" id="KW-0413">Isomerase</keyword>
<dbReference type="FunFam" id="2.70.98.10:FF:000003">
    <property type="entry name" value="Aldose 1-epimerase"/>
    <property type="match status" value="1"/>
</dbReference>
<dbReference type="UniPathway" id="UPA00242"/>
<comment type="catalytic activity">
    <reaction evidence="1 12">
        <text>alpha-D-glucose = beta-D-glucose</text>
        <dbReference type="Rhea" id="RHEA:10264"/>
        <dbReference type="ChEBI" id="CHEBI:15903"/>
        <dbReference type="ChEBI" id="CHEBI:17925"/>
        <dbReference type="EC" id="5.1.3.3"/>
    </reaction>
</comment>
<sequence precursor="true">MMILRTAALATLAIASVAPAVEVAEFGKTPGGEMTHVYTLENKSGMKVKLLDLGATLMAAEVPDKEGKTADVLFGFDDPAKYLSDDNQYFGNVVGRYGNRIAKGKFTLDGKEYTLATNNPPNHLHGGGDRALSKVVWKGEKSDADNSVTFSYTSPDGEEGYPGELKAQVTYTLTDDNAVRIEYEATTDKPTVLNLTNHAYFNLSGAGSPTINDHVVTLYADHYTPVDDTLITTGEIAKVEGTALDFREPHAIGDRVDSFGDAEGAGYDHNFVLNKTPSDVEGLHKAATVKDPKSGRVLTVLTDQPGVQFYGGNFLKGQTGKDGKTYAHRSGFCLETQHYPDSPNKPDFPSVVLRPGETYTHTCVYAFSAE</sequence>
<evidence type="ECO:0000256" key="6">
    <source>
        <dbReference type="ARBA" id="ARBA00013185"/>
    </source>
</evidence>
<dbReference type="InterPro" id="IPR015443">
    <property type="entry name" value="Aldose_1-epimerase"/>
</dbReference>
<keyword evidence="11 12" id="KW-0119">Carbohydrate metabolism</keyword>
<comment type="pathway">
    <text evidence="3 12">Carbohydrate metabolism; hexose metabolism.</text>
</comment>
<dbReference type="PROSITE" id="PS00545">
    <property type="entry name" value="ALDOSE_1_EPIMERASE"/>
    <property type="match status" value="1"/>
</dbReference>
<dbReference type="InterPro" id="IPR008183">
    <property type="entry name" value="Aldose_1/G6P_1-epimerase"/>
</dbReference>
<dbReference type="GO" id="GO:0005737">
    <property type="term" value="C:cytoplasm"/>
    <property type="evidence" value="ECO:0007669"/>
    <property type="project" value="UniProtKB-SubCell"/>
</dbReference>
<dbReference type="AlphaFoldDB" id="A0A518K9V0"/>
<feature type="signal peptide" evidence="16">
    <location>
        <begin position="1"/>
        <end position="20"/>
    </location>
</feature>
<comment type="subunit">
    <text evidence="5">Monomer.</text>
</comment>
<evidence type="ECO:0000256" key="11">
    <source>
        <dbReference type="ARBA" id="ARBA00023277"/>
    </source>
</evidence>
<feature type="binding site" evidence="15">
    <location>
        <begin position="198"/>
        <end position="200"/>
    </location>
    <ligand>
        <name>beta-D-galactose</name>
        <dbReference type="ChEBI" id="CHEBI:27667"/>
    </ligand>
</feature>
<evidence type="ECO:0000256" key="3">
    <source>
        <dbReference type="ARBA" id="ARBA00005028"/>
    </source>
</evidence>